<dbReference type="InParanoid" id="A0A168LY14"/>
<evidence type="ECO:0008006" key="3">
    <source>
        <dbReference type="Google" id="ProtNLM"/>
    </source>
</evidence>
<dbReference type="AlphaFoldDB" id="A0A168LY14"/>
<dbReference type="OrthoDB" id="10257471at2759"/>
<dbReference type="STRING" id="4829.A0A168LY14"/>
<name>A0A168LY14_ABSGL</name>
<reference evidence="1" key="1">
    <citation type="submission" date="2016-04" db="EMBL/GenBank/DDBJ databases">
        <authorList>
            <person name="Evans L.H."/>
            <person name="Alamgir A."/>
            <person name="Owens N."/>
            <person name="Weber N.D."/>
            <person name="Virtaneva K."/>
            <person name="Barbian K."/>
            <person name="Babar A."/>
            <person name="Rosenke K."/>
        </authorList>
    </citation>
    <scope>NUCLEOTIDE SEQUENCE [LARGE SCALE GENOMIC DNA]</scope>
    <source>
        <strain evidence="1">CBS 101.48</strain>
    </source>
</reference>
<evidence type="ECO:0000313" key="1">
    <source>
        <dbReference type="EMBL" id="SAL97681.1"/>
    </source>
</evidence>
<sequence>MSSLNDAPIIVLFLVLNNLDQQSDLYQCALVNKTFYATANPLLWREPQLVASGTLRRDTICSRLKQSFRQTDEHCVHSTPLGHNVRKLNISHKTFLQDLHSVINNVPLVEELVIGVQRLKYQDMIRIALNCPQLKCLSCTSTSYFTGSEWLFHPLRHCANLREFSMVGIFNYKQLLAYLQHCQLEKLKLHCPCAEDDFSKDTFFGGIPTLTHLDIKCKTGDLFRYCWAQPSLTLFPVLTDLRITTGEKYGIFDNKYAVLLVKAHPFIRALSLKYMKIDPAFLASLATDFIHLQRLSLIKNGDLPPFTKAFHRVEKLTLRGSSMITQSLDMYFPNLHYIHADKTLKFWRYDDDISHTDGPVIETLTKLIYLDFASYDSVPSNLKVHLPRRMGGQLVKEDLDHIRETALGLVWIE</sequence>
<dbReference type="SUPFAM" id="SSF52047">
    <property type="entry name" value="RNI-like"/>
    <property type="match status" value="1"/>
</dbReference>
<accession>A0A168LY14</accession>
<dbReference type="EMBL" id="LT551899">
    <property type="protein sequence ID" value="SAL97681.1"/>
    <property type="molecule type" value="Genomic_DNA"/>
</dbReference>
<keyword evidence="2" id="KW-1185">Reference proteome</keyword>
<gene>
    <name evidence="1" type="primary">ABSGL_03188.1 scaffold 4267</name>
</gene>
<dbReference type="Proteomes" id="UP000078561">
    <property type="component" value="Unassembled WGS sequence"/>
</dbReference>
<dbReference type="InterPro" id="IPR032675">
    <property type="entry name" value="LRR_dom_sf"/>
</dbReference>
<protein>
    <recommendedName>
        <fullName evidence="3">F-box domain-containing protein</fullName>
    </recommendedName>
</protein>
<dbReference type="Gene3D" id="3.80.10.10">
    <property type="entry name" value="Ribonuclease Inhibitor"/>
    <property type="match status" value="1"/>
</dbReference>
<proteinExistence type="predicted"/>
<organism evidence="1">
    <name type="scientific">Absidia glauca</name>
    <name type="common">Pin mould</name>
    <dbReference type="NCBI Taxonomy" id="4829"/>
    <lineage>
        <taxon>Eukaryota</taxon>
        <taxon>Fungi</taxon>
        <taxon>Fungi incertae sedis</taxon>
        <taxon>Mucoromycota</taxon>
        <taxon>Mucoromycotina</taxon>
        <taxon>Mucoromycetes</taxon>
        <taxon>Mucorales</taxon>
        <taxon>Cunninghamellaceae</taxon>
        <taxon>Absidia</taxon>
    </lineage>
</organism>
<evidence type="ECO:0000313" key="2">
    <source>
        <dbReference type="Proteomes" id="UP000078561"/>
    </source>
</evidence>